<comment type="similarity">
    <text evidence="2">Belongs to the REF/SRPP family.</text>
</comment>
<dbReference type="Pfam" id="PF05755">
    <property type="entry name" value="REF"/>
    <property type="match status" value="1"/>
</dbReference>
<gene>
    <name evidence="7" type="primary">LOC106763519</name>
</gene>
<keyword evidence="6" id="KW-1185">Reference proteome</keyword>
<evidence type="ECO:0000256" key="2">
    <source>
        <dbReference type="ARBA" id="ARBA00009737"/>
    </source>
</evidence>
<keyword evidence="3 4" id="KW-0808">Transferase</keyword>
<reference evidence="7" key="2">
    <citation type="submission" date="2025-08" db="UniProtKB">
        <authorList>
            <consortium name="RefSeq"/>
        </authorList>
    </citation>
    <scope>IDENTIFICATION</scope>
    <source>
        <tissue evidence="7">Leaf</tissue>
    </source>
</reference>
<dbReference type="AlphaFoldDB" id="A0A1S3UB43"/>
<dbReference type="Gene3D" id="3.40.50.300">
    <property type="entry name" value="P-loop containing nucleotide triphosphate hydrolases"/>
    <property type="match status" value="1"/>
</dbReference>
<reference evidence="6" key="1">
    <citation type="journal article" date="2014" name="Nat. Commun.">
        <title>Genome sequence of mungbean and insights into evolution within Vigna species.</title>
        <authorList>
            <person name="Kang Y.J."/>
            <person name="Kim S.K."/>
            <person name="Kim M.Y."/>
            <person name="Lestari P."/>
            <person name="Kim K.H."/>
            <person name="Ha B.K."/>
            <person name="Jun T.H."/>
            <person name="Hwang W.J."/>
            <person name="Lee T."/>
            <person name="Lee J."/>
            <person name="Shim S."/>
            <person name="Yoon M.Y."/>
            <person name="Jang Y.E."/>
            <person name="Han K.S."/>
            <person name="Taeprayoon P."/>
            <person name="Yoon N."/>
            <person name="Somta P."/>
            <person name="Tanya P."/>
            <person name="Kim K.S."/>
            <person name="Gwag J.G."/>
            <person name="Moon J.K."/>
            <person name="Lee Y.H."/>
            <person name="Park B.S."/>
            <person name="Bombarely A."/>
            <person name="Doyle J.J."/>
            <person name="Jackson S.A."/>
            <person name="Schafleitner R."/>
            <person name="Srinives P."/>
            <person name="Varshney R.K."/>
            <person name="Lee S.H."/>
        </authorList>
    </citation>
    <scope>NUCLEOTIDE SEQUENCE [LARGE SCALE GENOMIC DNA]</scope>
    <source>
        <strain evidence="6">cv. VC1973A</strain>
    </source>
</reference>
<evidence type="ECO:0000313" key="6">
    <source>
        <dbReference type="Proteomes" id="UP000087766"/>
    </source>
</evidence>
<evidence type="ECO:0000256" key="4">
    <source>
        <dbReference type="RuleBase" id="RU361155"/>
    </source>
</evidence>
<dbReference type="PANTHER" id="PTHR11783">
    <property type="entry name" value="SULFOTRANSFERASE SULT"/>
    <property type="match status" value="1"/>
</dbReference>
<comment type="similarity">
    <text evidence="1 4">Belongs to the sulfotransferase 1 family.</text>
</comment>
<protein>
    <recommendedName>
        <fullName evidence="4">Sulfotransferase</fullName>
        <ecNumber evidence="4">2.8.2.-</ecNumber>
    </recommendedName>
</protein>
<name>A0A1S3UB43_VIGRR</name>
<dbReference type="GeneID" id="106763519"/>
<dbReference type="InterPro" id="IPR008802">
    <property type="entry name" value="REF"/>
</dbReference>
<dbReference type="SUPFAM" id="SSF52540">
    <property type="entry name" value="P-loop containing nucleoside triphosphate hydrolases"/>
    <property type="match status" value="1"/>
</dbReference>
<feature type="domain" description="Sulfotransferase" evidence="5">
    <location>
        <begin position="57"/>
        <end position="316"/>
    </location>
</feature>
<dbReference type="Pfam" id="PF00685">
    <property type="entry name" value="Sulfotransfer_1"/>
    <property type="match status" value="1"/>
</dbReference>
<dbReference type="GO" id="GO:0008146">
    <property type="term" value="F:sulfotransferase activity"/>
    <property type="evidence" value="ECO:0007669"/>
    <property type="project" value="InterPro"/>
</dbReference>
<accession>A0A1S3UB43</accession>
<dbReference type="Proteomes" id="UP000087766">
    <property type="component" value="Chromosome 6"/>
</dbReference>
<evidence type="ECO:0000256" key="3">
    <source>
        <dbReference type="ARBA" id="ARBA00022679"/>
    </source>
</evidence>
<organism evidence="6 7">
    <name type="scientific">Vigna radiata var. radiata</name>
    <name type="common">Mung bean</name>
    <name type="synonym">Phaseolus aureus</name>
    <dbReference type="NCBI Taxonomy" id="3916"/>
    <lineage>
        <taxon>Eukaryota</taxon>
        <taxon>Viridiplantae</taxon>
        <taxon>Streptophyta</taxon>
        <taxon>Embryophyta</taxon>
        <taxon>Tracheophyta</taxon>
        <taxon>Spermatophyta</taxon>
        <taxon>Magnoliopsida</taxon>
        <taxon>eudicotyledons</taxon>
        <taxon>Gunneridae</taxon>
        <taxon>Pentapetalae</taxon>
        <taxon>rosids</taxon>
        <taxon>fabids</taxon>
        <taxon>Fabales</taxon>
        <taxon>Fabaceae</taxon>
        <taxon>Papilionoideae</taxon>
        <taxon>50 kb inversion clade</taxon>
        <taxon>NPAAA clade</taxon>
        <taxon>indigoferoid/millettioid clade</taxon>
        <taxon>Phaseoleae</taxon>
        <taxon>Vigna</taxon>
    </lineage>
</organism>
<proteinExistence type="inferred from homology"/>
<evidence type="ECO:0000313" key="7">
    <source>
        <dbReference type="RefSeq" id="XP_014503189.1"/>
    </source>
</evidence>
<evidence type="ECO:0000259" key="5">
    <source>
        <dbReference type="Pfam" id="PF00685"/>
    </source>
</evidence>
<dbReference type="InterPro" id="IPR000863">
    <property type="entry name" value="Sulfotransferase_dom"/>
</dbReference>
<dbReference type="KEGG" id="vra:106763519"/>
<dbReference type="RefSeq" id="XP_014503189.1">
    <property type="nucleotide sequence ID" value="XM_014647703.1"/>
</dbReference>
<evidence type="ECO:0000256" key="1">
    <source>
        <dbReference type="ARBA" id="ARBA00005771"/>
    </source>
</evidence>
<dbReference type="EC" id="2.8.2.-" evidence="4"/>
<dbReference type="InterPro" id="IPR027417">
    <property type="entry name" value="P-loop_NTPase"/>
</dbReference>
<sequence length="411" mass="46789">MALTEGLQAYEKEKLLLPLPKERGWGSRHLYLFQHFWCPSTHFQGVINFQNHFKAKDSDVIVASFPKSGTTWLKALTFSIVNRKRFSCSDNHPLLTSNSHELVPFLDFIFHGDNIQHKLSYLSNITEPRVFGTHIQFPSLSNSIKESNCKILYICRNPFDAFVSSWTFFNKTKSGSLHELTIEEALEKYCKGIVGFGPTWEHMLGYWKESIATPNKVLFLKYEELKEDANFYVRRVAEFLDCPFTEEEESNGVIESIRNLCSFEKMKILEVNKSGTFDRNIEKKYLFRKGEIGDWVNYFSPAMTEKLSKAIEEKLGYKEILINPIIYVVSVIVFGLVIRLSSIGPVAGFSCVAPSSTHYAKEHSDPLKIGVNTVEEAVKAVVALVYNRSQASSSITSIARLVSWTATFPPT</sequence>
<dbReference type="OrthoDB" id="205623at2759"/>